<sequence length="116" mass="13216">MKYFRTHPIGIDQGDVPLFSDFEDDGEMWTGSGDRERRTPVTFAEPFRSVPAVHVTISLWDIDNTAAVRAEITAESITREGFEIVFRTWHDTRVARARATWMAIGDVSGEDDWDIP</sequence>
<dbReference type="Pfam" id="PF09458">
    <property type="entry name" value="H_lectin"/>
    <property type="match status" value="1"/>
</dbReference>
<gene>
    <name evidence="2" type="ORF">ACFORG_20985</name>
</gene>
<evidence type="ECO:0000259" key="1">
    <source>
        <dbReference type="Pfam" id="PF09458"/>
    </source>
</evidence>
<accession>A0ABV7TNW0</accession>
<name>A0ABV7TNW0_9RHOB</name>
<feature type="domain" description="H-type lectin" evidence="1">
    <location>
        <begin position="39"/>
        <end position="104"/>
    </location>
</feature>
<dbReference type="InterPro" id="IPR019019">
    <property type="entry name" value="H-type_lectin_domain"/>
</dbReference>
<keyword evidence="3" id="KW-1185">Reference proteome</keyword>
<comment type="caution">
    <text evidence="2">The sequence shown here is derived from an EMBL/GenBank/DDBJ whole genome shotgun (WGS) entry which is preliminary data.</text>
</comment>
<dbReference type="SUPFAM" id="SSF141086">
    <property type="entry name" value="Agglutinin HPA-like"/>
    <property type="match status" value="1"/>
</dbReference>
<dbReference type="Proteomes" id="UP001595629">
    <property type="component" value="Unassembled WGS sequence"/>
</dbReference>
<dbReference type="InterPro" id="IPR052487">
    <property type="entry name" value="Galactose-binding_lectin"/>
</dbReference>
<evidence type="ECO:0000313" key="3">
    <source>
        <dbReference type="Proteomes" id="UP001595629"/>
    </source>
</evidence>
<organism evidence="2 3">
    <name type="scientific">Lutimaribacter marinistellae</name>
    <dbReference type="NCBI Taxonomy" id="1820329"/>
    <lineage>
        <taxon>Bacteria</taxon>
        <taxon>Pseudomonadati</taxon>
        <taxon>Pseudomonadota</taxon>
        <taxon>Alphaproteobacteria</taxon>
        <taxon>Rhodobacterales</taxon>
        <taxon>Roseobacteraceae</taxon>
        <taxon>Lutimaribacter</taxon>
    </lineage>
</organism>
<dbReference type="PANTHER" id="PTHR46938">
    <property type="entry name" value="DISCOIDIN-1 SUBUNIT A-RELATED-RELATED"/>
    <property type="match status" value="1"/>
</dbReference>
<protein>
    <submittedName>
        <fullName evidence="2">H-type lectin domain-containing protein</fullName>
    </submittedName>
</protein>
<dbReference type="EMBL" id="JBHRXI010000048">
    <property type="protein sequence ID" value="MFC3616224.1"/>
    <property type="molecule type" value="Genomic_DNA"/>
</dbReference>
<proteinExistence type="predicted"/>
<reference evidence="3" key="1">
    <citation type="journal article" date="2019" name="Int. J. Syst. Evol. Microbiol.">
        <title>The Global Catalogue of Microorganisms (GCM) 10K type strain sequencing project: providing services to taxonomists for standard genome sequencing and annotation.</title>
        <authorList>
            <consortium name="The Broad Institute Genomics Platform"/>
            <consortium name="The Broad Institute Genome Sequencing Center for Infectious Disease"/>
            <person name="Wu L."/>
            <person name="Ma J."/>
        </authorList>
    </citation>
    <scope>NUCLEOTIDE SEQUENCE [LARGE SCALE GENOMIC DNA]</scope>
    <source>
        <strain evidence="3">KCTC 42911</strain>
    </source>
</reference>
<evidence type="ECO:0000313" key="2">
    <source>
        <dbReference type="EMBL" id="MFC3616224.1"/>
    </source>
</evidence>
<dbReference type="Gene3D" id="2.60.40.2080">
    <property type="match status" value="1"/>
</dbReference>
<dbReference type="InterPro" id="IPR037221">
    <property type="entry name" value="H-type_lectin_dom_sf"/>
</dbReference>
<dbReference type="RefSeq" id="WP_386737529.1">
    <property type="nucleotide sequence ID" value="NZ_JBHRXI010000048.1"/>
</dbReference>
<dbReference type="PANTHER" id="PTHR46938:SF1">
    <property type="entry name" value="DISCOIDIN-1 SUBUNIT A-RELATED"/>
    <property type="match status" value="1"/>
</dbReference>